<organism evidence="1 2">
    <name type="scientific">Parnassius apollo</name>
    <name type="common">Apollo butterfly</name>
    <name type="synonym">Papilio apollo</name>
    <dbReference type="NCBI Taxonomy" id="110799"/>
    <lineage>
        <taxon>Eukaryota</taxon>
        <taxon>Metazoa</taxon>
        <taxon>Ecdysozoa</taxon>
        <taxon>Arthropoda</taxon>
        <taxon>Hexapoda</taxon>
        <taxon>Insecta</taxon>
        <taxon>Pterygota</taxon>
        <taxon>Neoptera</taxon>
        <taxon>Endopterygota</taxon>
        <taxon>Lepidoptera</taxon>
        <taxon>Glossata</taxon>
        <taxon>Ditrysia</taxon>
        <taxon>Papilionoidea</taxon>
        <taxon>Papilionidae</taxon>
        <taxon>Parnassiinae</taxon>
        <taxon>Parnassini</taxon>
        <taxon>Parnassius</taxon>
        <taxon>Parnassius</taxon>
    </lineage>
</organism>
<dbReference type="AlphaFoldDB" id="A0A8S3WGC1"/>
<dbReference type="Proteomes" id="UP000691718">
    <property type="component" value="Unassembled WGS sequence"/>
</dbReference>
<comment type="caution">
    <text evidence="1">The sequence shown here is derived from an EMBL/GenBank/DDBJ whole genome shotgun (WGS) entry which is preliminary data.</text>
</comment>
<proteinExistence type="predicted"/>
<evidence type="ECO:0000313" key="1">
    <source>
        <dbReference type="EMBL" id="CAG4957704.1"/>
    </source>
</evidence>
<name>A0A8S3WGC1_PARAO</name>
<keyword evidence="2" id="KW-1185">Reference proteome</keyword>
<dbReference type="EMBL" id="CAJQZP010000359">
    <property type="protein sequence ID" value="CAG4957704.1"/>
    <property type="molecule type" value="Genomic_DNA"/>
</dbReference>
<protein>
    <submittedName>
        <fullName evidence="1">(apollo) hypothetical protein</fullName>
    </submittedName>
</protein>
<evidence type="ECO:0000313" key="2">
    <source>
        <dbReference type="Proteomes" id="UP000691718"/>
    </source>
</evidence>
<accession>A0A8S3WGC1</accession>
<sequence>MLIQNVYRRRQIIITQHILGSDCEDVKDLIEEIIDIAEEEVIVDGDTEVKISEPITDNLTFEGPVYATGTIKIVGMSWPMFPIFGRRPFMSTRMIFPTYYYNPFSYFVNPYDIIYDNDDTLSYDKKEEEEIDNEKVFIEEETADDNLTSEINNDFFSSRIPVSGRLNIFARF</sequence>
<reference evidence="1" key="1">
    <citation type="submission" date="2021-04" db="EMBL/GenBank/DDBJ databases">
        <authorList>
            <person name="Tunstrom K."/>
        </authorList>
    </citation>
    <scope>NUCLEOTIDE SEQUENCE</scope>
</reference>
<gene>
    <name evidence="1" type="ORF">PAPOLLO_LOCUS5765</name>
</gene>